<evidence type="ECO:0000313" key="1">
    <source>
        <dbReference type="EMBL" id="SAL04166.1"/>
    </source>
</evidence>
<dbReference type="STRING" id="1777144.AWB83_06976"/>
<protein>
    <submittedName>
        <fullName evidence="1">Cytosine/purines uracil thiamine allantoin permease</fullName>
    </submittedName>
</protein>
<name>A0A158ECP3_9BURK</name>
<evidence type="ECO:0000313" key="2">
    <source>
        <dbReference type="Proteomes" id="UP000054978"/>
    </source>
</evidence>
<accession>A0A158ECP3</accession>
<sequence length="51" mass="5519">MLAKSSTANTMSIIQSIFRVDGGIHGRFNPQAPIAYAIGIIVRIPFMNAPM</sequence>
<reference evidence="1" key="1">
    <citation type="submission" date="2016-01" db="EMBL/GenBank/DDBJ databases">
        <authorList>
            <person name="Peeters C."/>
        </authorList>
    </citation>
    <scope>NUCLEOTIDE SEQUENCE [LARGE SCALE GENOMIC DNA]</scope>
    <source>
        <strain evidence="1">LMG 29326</strain>
    </source>
</reference>
<gene>
    <name evidence="1" type="ORF">AWB83_06976</name>
</gene>
<dbReference type="EMBL" id="FCOB02000073">
    <property type="protein sequence ID" value="SAL04166.1"/>
    <property type="molecule type" value="Genomic_DNA"/>
</dbReference>
<keyword evidence="2" id="KW-1185">Reference proteome</keyword>
<dbReference type="Proteomes" id="UP000054978">
    <property type="component" value="Unassembled WGS sequence"/>
</dbReference>
<organism evidence="1 2">
    <name type="scientific">Caballeronia ptereochthonis</name>
    <dbReference type="NCBI Taxonomy" id="1777144"/>
    <lineage>
        <taxon>Bacteria</taxon>
        <taxon>Pseudomonadati</taxon>
        <taxon>Pseudomonadota</taxon>
        <taxon>Betaproteobacteria</taxon>
        <taxon>Burkholderiales</taxon>
        <taxon>Burkholderiaceae</taxon>
        <taxon>Caballeronia</taxon>
    </lineage>
</organism>
<comment type="caution">
    <text evidence="1">The sequence shown here is derived from an EMBL/GenBank/DDBJ whole genome shotgun (WGS) entry which is preliminary data.</text>
</comment>
<proteinExistence type="predicted"/>
<dbReference type="AlphaFoldDB" id="A0A158ECP3"/>